<dbReference type="Pfam" id="PF04909">
    <property type="entry name" value="Amidohydro_2"/>
    <property type="match status" value="1"/>
</dbReference>
<dbReference type="SUPFAM" id="SSF51556">
    <property type="entry name" value="Metallo-dependent hydrolases"/>
    <property type="match status" value="1"/>
</dbReference>
<evidence type="ECO:0000313" key="3">
    <source>
        <dbReference type="EMBL" id="TBV00886.1"/>
    </source>
</evidence>
<gene>
    <name evidence="3" type="ORF">DNK34_22465</name>
    <name evidence="2" type="ORF">DNK44_04180</name>
</gene>
<dbReference type="PANTHER" id="PTHR35563">
    <property type="entry name" value="BARREL METAL-DEPENDENT HYDROLASE, PUTATIVE (AFU_ORTHOLOGUE AFUA_1G16240)-RELATED"/>
    <property type="match status" value="1"/>
</dbReference>
<dbReference type="AlphaFoldDB" id="A0A4Q9R705"/>
<dbReference type="InterPro" id="IPR052358">
    <property type="entry name" value="Aro_Compnd_Degr_Hydrolases"/>
</dbReference>
<sequence length="72" mass="7887">MPPETHSVCDCHAHVFGDQARYPLAPGADYSPGHATVDEYRTVLDSLQIARCVLVQPSVYGTDNRCLLDALE</sequence>
<accession>A0A4Q9R705</accession>
<evidence type="ECO:0000313" key="4">
    <source>
        <dbReference type="Proteomes" id="UP000291334"/>
    </source>
</evidence>
<organism evidence="2 5">
    <name type="scientific">Phytopseudomonas dryadis</name>
    <dbReference type="NCBI Taxonomy" id="2487520"/>
    <lineage>
        <taxon>Bacteria</taxon>
        <taxon>Pseudomonadati</taxon>
        <taxon>Pseudomonadota</taxon>
        <taxon>Gammaproteobacteria</taxon>
        <taxon>Pseudomonadales</taxon>
        <taxon>Pseudomonadaceae</taxon>
        <taxon>Phytopseudomonas</taxon>
    </lineage>
</organism>
<dbReference type="InterPro" id="IPR006680">
    <property type="entry name" value="Amidohydro-rel"/>
</dbReference>
<dbReference type="EMBL" id="QJUL01000004">
    <property type="protein sequence ID" value="TBU96356.1"/>
    <property type="molecule type" value="Genomic_DNA"/>
</dbReference>
<name>A0A4Q9R705_9GAMM</name>
<evidence type="ECO:0000259" key="1">
    <source>
        <dbReference type="Pfam" id="PF04909"/>
    </source>
</evidence>
<dbReference type="PANTHER" id="PTHR35563:SF2">
    <property type="entry name" value="BARREL METAL-DEPENDENT HYDROLASE, PUTATIVE (AFU_ORTHOLOGUE AFUA_1G16240)-RELATED"/>
    <property type="match status" value="1"/>
</dbReference>
<protein>
    <recommendedName>
        <fullName evidence="1">Amidohydrolase-related domain-containing protein</fullName>
    </recommendedName>
</protein>
<feature type="domain" description="Amidohydrolase-related" evidence="1">
    <location>
        <begin position="9"/>
        <end position="71"/>
    </location>
</feature>
<evidence type="ECO:0000313" key="2">
    <source>
        <dbReference type="EMBL" id="TBU96356.1"/>
    </source>
</evidence>
<dbReference type="Proteomes" id="UP000291334">
    <property type="component" value="Unassembled WGS sequence"/>
</dbReference>
<dbReference type="Gene3D" id="3.20.20.140">
    <property type="entry name" value="Metal-dependent hydrolases"/>
    <property type="match status" value="1"/>
</dbReference>
<reference evidence="4 5" key="1">
    <citation type="submission" date="2018-06" db="EMBL/GenBank/DDBJ databases">
        <title>Three novel Pseudomonas species isolated from symptomatic oak.</title>
        <authorList>
            <person name="Bueno-Gonzalez V."/>
            <person name="Brady C."/>
        </authorList>
    </citation>
    <scope>NUCLEOTIDE SEQUENCE [LARGE SCALE GENOMIC DNA]</scope>
    <source>
        <strain evidence="3 4">P26B</strain>
        <strain evidence="2 5">P6B</strain>
    </source>
</reference>
<evidence type="ECO:0000313" key="5">
    <source>
        <dbReference type="Proteomes" id="UP000293172"/>
    </source>
</evidence>
<dbReference type="InterPro" id="IPR032466">
    <property type="entry name" value="Metal_Hydrolase"/>
</dbReference>
<proteinExistence type="predicted"/>
<dbReference type="OrthoDB" id="9787654at2"/>
<keyword evidence="4" id="KW-1185">Reference proteome</keyword>
<dbReference type="GO" id="GO:0016787">
    <property type="term" value="F:hydrolase activity"/>
    <property type="evidence" value="ECO:0007669"/>
    <property type="project" value="InterPro"/>
</dbReference>
<dbReference type="Proteomes" id="UP000293172">
    <property type="component" value="Unassembled WGS sequence"/>
</dbReference>
<comment type="caution">
    <text evidence="2">The sequence shown here is derived from an EMBL/GenBank/DDBJ whole genome shotgun (WGS) entry which is preliminary data.</text>
</comment>
<dbReference type="EMBL" id="QJUM01000035">
    <property type="protein sequence ID" value="TBV00886.1"/>
    <property type="molecule type" value="Genomic_DNA"/>
</dbReference>